<keyword evidence="8" id="KW-1185">Reference proteome</keyword>
<feature type="domain" description="Acyl-CoA oxidase/dehydrogenase middle" evidence="4">
    <location>
        <begin position="126"/>
        <end position="218"/>
    </location>
</feature>
<evidence type="ECO:0000256" key="1">
    <source>
        <dbReference type="ARBA" id="ARBA00022630"/>
    </source>
</evidence>
<dbReference type="InterPro" id="IPR037069">
    <property type="entry name" value="AcylCoA_DH/ox_N_sf"/>
</dbReference>
<dbReference type="Gene3D" id="1.20.140.10">
    <property type="entry name" value="Butyryl-CoA Dehydrogenase, subunit A, domain 3"/>
    <property type="match status" value="1"/>
</dbReference>
<protein>
    <submittedName>
        <fullName evidence="7">Acyl-CoA dehydrogenase</fullName>
    </submittedName>
</protein>
<accession>A0A553ZUS6</accession>
<dbReference type="PANTHER" id="PTHR43884:SF25">
    <property type="entry name" value="ACYL-COA DEHYDROGENASE YDBM-RELATED"/>
    <property type="match status" value="1"/>
</dbReference>
<dbReference type="Gene3D" id="1.10.540.10">
    <property type="entry name" value="Acyl-CoA dehydrogenase/oxidase, N-terminal domain"/>
    <property type="match status" value="1"/>
</dbReference>
<dbReference type="FunFam" id="2.40.110.10:FF:000020">
    <property type="entry name" value="Putative acyl-CoA dehydrogenase YdbM"/>
    <property type="match status" value="1"/>
</dbReference>
<dbReference type="InterPro" id="IPR036250">
    <property type="entry name" value="AcylCo_DH-like_C"/>
</dbReference>
<dbReference type="PANTHER" id="PTHR43884">
    <property type="entry name" value="ACYL-COA DEHYDROGENASE"/>
    <property type="match status" value="1"/>
</dbReference>
<dbReference type="InterPro" id="IPR046373">
    <property type="entry name" value="Acyl-CoA_Oxase/DH_mid-dom_sf"/>
</dbReference>
<dbReference type="OrthoDB" id="9785203at2"/>
<feature type="domain" description="Acyl-CoA dehydrogenase C-terminal" evidence="6">
    <location>
        <begin position="246"/>
        <end position="362"/>
    </location>
</feature>
<dbReference type="Proteomes" id="UP000318521">
    <property type="component" value="Unassembled WGS sequence"/>
</dbReference>
<gene>
    <name evidence="7" type="ORF">FN960_18310</name>
</gene>
<evidence type="ECO:0000313" key="7">
    <source>
        <dbReference type="EMBL" id="TSB45075.1"/>
    </source>
</evidence>
<dbReference type="InterPro" id="IPR006091">
    <property type="entry name" value="Acyl-CoA_Oxase/DH_mid-dom"/>
</dbReference>
<dbReference type="CDD" id="cd00567">
    <property type="entry name" value="ACAD"/>
    <property type="match status" value="1"/>
</dbReference>
<dbReference type="GO" id="GO:0050660">
    <property type="term" value="F:flavin adenine dinucleotide binding"/>
    <property type="evidence" value="ECO:0007669"/>
    <property type="project" value="InterPro"/>
</dbReference>
<proteinExistence type="predicted"/>
<dbReference type="Pfam" id="PF08028">
    <property type="entry name" value="Acyl-CoA_dh_2"/>
    <property type="match status" value="1"/>
</dbReference>
<organism evidence="7 8">
    <name type="scientific">Alkalicoccobacillus porphyridii</name>
    <dbReference type="NCBI Taxonomy" id="2597270"/>
    <lineage>
        <taxon>Bacteria</taxon>
        <taxon>Bacillati</taxon>
        <taxon>Bacillota</taxon>
        <taxon>Bacilli</taxon>
        <taxon>Bacillales</taxon>
        <taxon>Bacillaceae</taxon>
        <taxon>Alkalicoccobacillus</taxon>
    </lineage>
</organism>
<dbReference type="AlphaFoldDB" id="A0A553ZUS6"/>
<dbReference type="Pfam" id="PF02770">
    <property type="entry name" value="Acyl-CoA_dh_M"/>
    <property type="match status" value="1"/>
</dbReference>
<evidence type="ECO:0000259" key="4">
    <source>
        <dbReference type="Pfam" id="PF02770"/>
    </source>
</evidence>
<dbReference type="EMBL" id="VLXZ01000015">
    <property type="protein sequence ID" value="TSB45075.1"/>
    <property type="molecule type" value="Genomic_DNA"/>
</dbReference>
<dbReference type="Pfam" id="PF02771">
    <property type="entry name" value="Acyl-CoA_dh_N"/>
    <property type="match status" value="1"/>
</dbReference>
<dbReference type="SUPFAM" id="SSF47203">
    <property type="entry name" value="Acyl-CoA dehydrogenase C-terminal domain-like"/>
    <property type="match status" value="1"/>
</dbReference>
<dbReference type="SUPFAM" id="SSF56645">
    <property type="entry name" value="Acyl-CoA dehydrogenase NM domain-like"/>
    <property type="match status" value="1"/>
</dbReference>
<dbReference type="GO" id="GO:0003995">
    <property type="term" value="F:acyl-CoA dehydrogenase activity"/>
    <property type="evidence" value="ECO:0007669"/>
    <property type="project" value="TreeGrafter"/>
</dbReference>
<keyword evidence="1" id="KW-0285">Flavoprotein</keyword>
<dbReference type="InterPro" id="IPR013107">
    <property type="entry name" value="Acyl-CoA_DH_C"/>
</dbReference>
<evidence type="ECO:0000313" key="8">
    <source>
        <dbReference type="Proteomes" id="UP000318521"/>
    </source>
</evidence>
<dbReference type="InterPro" id="IPR013786">
    <property type="entry name" value="AcylCoA_DH/ox_N"/>
</dbReference>
<feature type="region of interest" description="Disordered" evidence="3">
    <location>
        <begin position="129"/>
        <end position="148"/>
    </location>
</feature>
<name>A0A553ZUS6_9BACI</name>
<dbReference type="Gene3D" id="2.40.110.10">
    <property type="entry name" value="Butyryl-CoA Dehydrogenase, subunit A, domain 2"/>
    <property type="match status" value="1"/>
</dbReference>
<comment type="caution">
    <text evidence="7">The sequence shown here is derived from an EMBL/GenBank/DDBJ whole genome shotgun (WGS) entry which is preliminary data.</text>
</comment>
<reference evidence="7 8" key="1">
    <citation type="submission" date="2019-07" db="EMBL/GenBank/DDBJ databases">
        <authorList>
            <person name="Park Y.J."/>
            <person name="Jeong S.E."/>
            <person name="Jung H.S."/>
        </authorList>
    </citation>
    <scope>NUCLEOTIDE SEQUENCE [LARGE SCALE GENOMIC DNA]</scope>
    <source>
        <strain evidence="8">P16(2019)</strain>
    </source>
</reference>
<feature type="domain" description="Acyl-CoA dehydrogenase/oxidase N-terminal" evidence="5">
    <location>
        <begin position="25"/>
        <end position="98"/>
    </location>
</feature>
<evidence type="ECO:0000259" key="5">
    <source>
        <dbReference type="Pfam" id="PF02771"/>
    </source>
</evidence>
<sequence>MSKNLFATTAFQRNWLQKLENLRPQIEQTAQSNDETGTFPAQHIQALVNIGYTSLPLPEEYGGAGLRMADLVLFQETLGSMDGATALSISWHQGVLAEIFDKKIWTAEQLSFLAEEVRNGAVINRAVSEAQTGSPTRGGKPGTQAMRDGDSWVINGEKTFTTMSPYLTYYLVGVWIEEKQTVGFFLIHRDTPGLSIRENWNMVGMRSTESHNLLLKDVRVDDWFLVEVNQKQRGAQVNAWMTHIPANYLGIAQAARDYAVKYATEHSPNSITGTISELPNVQASLGEIDLLMMQSRHLIYSVTRAYDSMDTRHLIQNEIGAVKHTVVNNSIAVVDKAMRVVGAKSLELSCPLQRHYRDIRAGLHNPPMDDMTISKLAQSAIEEFKA</sequence>
<dbReference type="InterPro" id="IPR009100">
    <property type="entry name" value="AcylCoA_DH/oxidase_NM_dom_sf"/>
</dbReference>
<evidence type="ECO:0000256" key="3">
    <source>
        <dbReference type="SAM" id="MobiDB-lite"/>
    </source>
</evidence>
<evidence type="ECO:0000259" key="6">
    <source>
        <dbReference type="Pfam" id="PF08028"/>
    </source>
</evidence>
<dbReference type="PIRSF" id="PIRSF016578">
    <property type="entry name" value="HsaA"/>
    <property type="match status" value="1"/>
</dbReference>
<dbReference type="RefSeq" id="WP_143850316.1">
    <property type="nucleotide sequence ID" value="NZ_VLXZ01000015.1"/>
</dbReference>
<keyword evidence="2" id="KW-0560">Oxidoreductase</keyword>
<evidence type="ECO:0000256" key="2">
    <source>
        <dbReference type="ARBA" id="ARBA00023002"/>
    </source>
</evidence>